<dbReference type="EMBL" id="CAXHTB010000014">
    <property type="protein sequence ID" value="CAL0319944.1"/>
    <property type="molecule type" value="Genomic_DNA"/>
</dbReference>
<feature type="signal peptide" evidence="1">
    <location>
        <begin position="1"/>
        <end position="18"/>
    </location>
</feature>
<proteinExistence type="predicted"/>
<evidence type="ECO:0000256" key="1">
    <source>
        <dbReference type="SAM" id="SignalP"/>
    </source>
</evidence>
<keyword evidence="1" id="KW-0732">Signal</keyword>
<sequence>MILAIALVASLRILEAMAESTGTLVDKFKILLAVDRCLFLLQRLEEFREYYRFGLWWVALAVASSIGLARLSGREVDAVEELDSDDRGIMAAQLNKIKRWFLSHAQYLNFLTILVLASVSMDVLLHFQHELMIMIHCNHINELGFGFKILLGNGDSGNNGCHCFFCVRIAVTCWAYKGETFFSELQRIDGQVQSSGKRQSLLLQNAREG</sequence>
<organism evidence="2 3">
    <name type="scientific">Lupinus luteus</name>
    <name type="common">European yellow lupine</name>
    <dbReference type="NCBI Taxonomy" id="3873"/>
    <lineage>
        <taxon>Eukaryota</taxon>
        <taxon>Viridiplantae</taxon>
        <taxon>Streptophyta</taxon>
        <taxon>Embryophyta</taxon>
        <taxon>Tracheophyta</taxon>
        <taxon>Spermatophyta</taxon>
        <taxon>Magnoliopsida</taxon>
        <taxon>eudicotyledons</taxon>
        <taxon>Gunneridae</taxon>
        <taxon>Pentapetalae</taxon>
        <taxon>rosids</taxon>
        <taxon>fabids</taxon>
        <taxon>Fabales</taxon>
        <taxon>Fabaceae</taxon>
        <taxon>Papilionoideae</taxon>
        <taxon>50 kb inversion clade</taxon>
        <taxon>genistoids sensu lato</taxon>
        <taxon>core genistoids</taxon>
        <taxon>Genisteae</taxon>
        <taxon>Lupinus</taxon>
    </lineage>
</organism>
<name>A0AAV1XFI6_LUPLU</name>
<keyword evidence="3" id="KW-1185">Reference proteome</keyword>
<evidence type="ECO:0000313" key="3">
    <source>
        <dbReference type="Proteomes" id="UP001497480"/>
    </source>
</evidence>
<evidence type="ECO:0000313" key="2">
    <source>
        <dbReference type="EMBL" id="CAL0319944.1"/>
    </source>
</evidence>
<dbReference type="AlphaFoldDB" id="A0AAV1XFI6"/>
<feature type="chain" id="PRO_5043460796" evidence="1">
    <location>
        <begin position="19"/>
        <end position="209"/>
    </location>
</feature>
<dbReference type="Proteomes" id="UP001497480">
    <property type="component" value="Unassembled WGS sequence"/>
</dbReference>
<gene>
    <name evidence="2" type="ORF">LLUT_LOCUS21004</name>
</gene>
<accession>A0AAV1XFI6</accession>
<protein>
    <submittedName>
        <fullName evidence="2">Uncharacterized protein</fullName>
    </submittedName>
</protein>
<reference evidence="2 3" key="1">
    <citation type="submission" date="2024-03" db="EMBL/GenBank/DDBJ databases">
        <authorList>
            <person name="Martinez-Hernandez J."/>
        </authorList>
    </citation>
    <scope>NUCLEOTIDE SEQUENCE [LARGE SCALE GENOMIC DNA]</scope>
</reference>
<comment type="caution">
    <text evidence="2">The sequence shown here is derived from an EMBL/GenBank/DDBJ whole genome shotgun (WGS) entry which is preliminary data.</text>
</comment>